<evidence type="ECO:0000256" key="3">
    <source>
        <dbReference type="SAM" id="MobiDB-lite"/>
    </source>
</evidence>
<dbReference type="Pfam" id="PF01926">
    <property type="entry name" value="MMR_HSR1"/>
    <property type="match status" value="1"/>
</dbReference>
<evidence type="ECO:0000313" key="6">
    <source>
        <dbReference type="Proteomes" id="UP000054248"/>
    </source>
</evidence>
<dbReference type="Proteomes" id="UP000054248">
    <property type="component" value="Unassembled WGS sequence"/>
</dbReference>
<evidence type="ECO:0000313" key="5">
    <source>
        <dbReference type="EMBL" id="KIO34236.1"/>
    </source>
</evidence>
<accession>A0A0C3QWL4</accession>
<proteinExistence type="predicted"/>
<organism evidence="5 6">
    <name type="scientific">Tulasnella calospora MUT 4182</name>
    <dbReference type="NCBI Taxonomy" id="1051891"/>
    <lineage>
        <taxon>Eukaryota</taxon>
        <taxon>Fungi</taxon>
        <taxon>Dikarya</taxon>
        <taxon>Basidiomycota</taxon>
        <taxon>Agaricomycotina</taxon>
        <taxon>Agaricomycetes</taxon>
        <taxon>Cantharellales</taxon>
        <taxon>Tulasnellaceae</taxon>
        <taxon>Tulasnella</taxon>
    </lineage>
</organism>
<feature type="compositionally biased region" description="Basic and acidic residues" evidence="3">
    <location>
        <begin position="380"/>
        <end position="398"/>
    </location>
</feature>
<dbReference type="HOGENOM" id="CLU_011106_0_4_1"/>
<reference evidence="5 6" key="1">
    <citation type="submission" date="2014-04" db="EMBL/GenBank/DDBJ databases">
        <authorList>
            <consortium name="DOE Joint Genome Institute"/>
            <person name="Kuo A."/>
            <person name="Girlanda M."/>
            <person name="Perotto S."/>
            <person name="Kohler A."/>
            <person name="Nagy L.G."/>
            <person name="Floudas D."/>
            <person name="Copeland A."/>
            <person name="Barry K.W."/>
            <person name="Cichocki N."/>
            <person name="Veneault-Fourrey C."/>
            <person name="LaButti K."/>
            <person name="Lindquist E.A."/>
            <person name="Lipzen A."/>
            <person name="Lundell T."/>
            <person name="Morin E."/>
            <person name="Murat C."/>
            <person name="Sun H."/>
            <person name="Tunlid A."/>
            <person name="Henrissat B."/>
            <person name="Grigoriev I.V."/>
            <person name="Hibbett D.S."/>
            <person name="Martin F."/>
            <person name="Nordberg H.P."/>
            <person name="Cantor M.N."/>
            <person name="Hua S.X."/>
        </authorList>
    </citation>
    <scope>NUCLEOTIDE SEQUENCE [LARGE SCALE GENOMIC DNA]</scope>
    <source>
        <strain evidence="5 6">MUT 4182</strain>
    </source>
</reference>
<dbReference type="GO" id="GO:0003924">
    <property type="term" value="F:GTPase activity"/>
    <property type="evidence" value="ECO:0007669"/>
    <property type="project" value="TreeGrafter"/>
</dbReference>
<dbReference type="AlphaFoldDB" id="A0A0C3QWL4"/>
<dbReference type="InterPro" id="IPR023179">
    <property type="entry name" value="GTP-bd_ortho_bundle_sf"/>
</dbReference>
<keyword evidence="6" id="KW-1185">Reference proteome</keyword>
<keyword evidence="1" id="KW-0547">Nucleotide-binding</keyword>
<dbReference type="SUPFAM" id="SSF52540">
    <property type="entry name" value="P-loop containing nucleoside triphosphate hydrolases"/>
    <property type="match status" value="1"/>
</dbReference>
<dbReference type="EMBL" id="KN822944">
    <property type="protein sequence ID" value="KIO34236.1"/>
    <property type="molecule type" value="Genomic_DNA"/>
</dbReference>
<evidence type="ECO:0000256" key="1">
    <source>
        <dbReference type="ARBA" id="ARBA00022741"/>
    </source>
</evidence>
<feature type="domain" description="G" evidence="4">
    <location>
        <begin position="134"/>
        <end position="212"/>
    </location>
</feature>
<dbReference type="InterPro" id="IPR027417">
    <property type="entry name" value="P-loop_NTPase"/>
</dbReference>
<gene>
    <name evidence="5" type="ORF">M407DRAFT_223959</name>
</gene>
<dbReference type="PANTHER" id="PTHR45782">
    <property type="entry name" value="MITOCHONDRIAL RIBOSOME-ASSOCIATED GTPASE 1"/>
    <property type="match status" value="1"/>
</dbReference>
<sequence>MSHLLPSAASWFPGHMATFTRQLPALLAQAHVVLEVRDVRLPLTSINPTLESALQKWKKGREASGGGVCERIVVYSKRDLISGGEEALRNALSKHFDHRTHFNSNAYPRDIHDLQSTLVSIAKDNAEVAPTLNVLVVGMPNMGKSTLLNSLRWAGMNNATKAMRTSALPGLTQKTSERLKLCHNPPIYAVDSPGVMVPFLGRGNEGRERAFKLALIAGMKDSLYDDEALSAYLHYKLNRLNPSKPAYLSLYPTSIPEAPTDSIEEFLDILSHRLNARLRGDEPDIKRTAKWFLKWWREGGATKAPMTHGWGFDFDFRVRKPQSPEDVDGESPVEFVVDDNGREVLQEGTLEEKMEREVNRFVKEVLDTGENARGFGTSVTRERQIERAEKRKARDEKRQRKRAEPRR</sequence>
<dbReference type="Gene3D" id="3.40.50.300">
    <property type="entry name" value="P-loop containing nucleotide triphosphate hydrolases"/>
    <property type="match status" value="1"/>
</dbReference>
<keyword evidence="2" id="KW-0342">GTP-binding</keyword>
<dbReference type="Gene3D" id="1.10.1580.10">
    <property type="match status" value="1"/>
</dbReference>
<evidence type="ECO:0000256" key="2">
    <source>
        <dbReference type="ARBA" id="ARBA00023134"/>
    </source>
</evidence>
<protein>
    <recommendedName>
        <fullName evidence="4">G domain-containing protein</fullName>
    </recommendedName>
</protein>
<evidence type="ECO:0000259" key="4">
    <source>
        <dbReference type="Pfam" id="PF01926"/>
    </source>
</evidence>
<reference evidence="6" key="2">
    <citation type="submission" date="2015-01" db="EMBL/GenBank/DDBJ databases">
        <title>Evolutionary Origins and Diversification of the Mycorrhizal Mutualists.</title>
        <authorList>
            <consortium name="DOE Joint Genome Institute"/>
            <consortium name="Mycorrhizal Genomics Consortium"/>
            <person name="Kohler A."/>
            <person name="Kuo A."/>
            <person name="Nagy L.G."/>
            <person name="Floudas D."/>
            <person name="Copeland A."/>
            <person name="Barry K.W."/>
            <person name="Cichocki N."/>
            <person name="Veneault-Fourrey C."/>
            <person name="LaButti K."/>
            <person name="Lindquist E.A."/>
            <person name="Lipzen A."/>
            <person name="Lundell T."/>
            <person name="Morin E."/>
            <person name="Murat C."/>
            <person name="Riley R."/>
            <person name="Ohm R."/>
            <person name="Sun H."/>
            <person name="Tunlid A."/>
            <person name="Henrissat B."/>
            <person name="Grigoriev I.V."/>
            <person name="Hibbett D.S."/>
            <person name="Martin F."/>
        </authorList>
    </citation>
    <scope>NUCLEOTIDE SEQUENCE [LARGE SCALE GENOMIC DNA]</scope>
    <source>
        <strain evidence="6">MUT 4182</strain>
    </source>
</reference>
<dbReference type="GO" id="GO:0032543">
    <property type="term" value="P:mitochondrial translation"/>
    <property type="evidence" value="ECO:0007669"/>
    <property type="project" value="TreeGrafter"/>
</dbReference>
<dbReference type="InterPro" id="IPR006073">
    <property type="entry name" value="GTP-bd"/>
</dbReference>
<dbReference type="OrthoDB" id="269151at2759"/>
<dbReference type="STRING" id="1051891.A0A0C3QWL4"/>
<dbReference type="PANTHER" id="PTHR45782:SF4">
    <property type="entry name" value="MITOCHONDRIAL RIBOSOME-ASSOCIATED GTPASE 1"/>
    <property type="match status" value="1"/>
</dbReference>
<dbReference type="GO" id="GO:0005525">
    <property type="term" value="F:GTP binding"/>
    <property type="evidence" value="ECO:0007669"/>
    <property type="project" value="UniProtKB-KW"/>
</dbReference>
<dbReference type="GO" id="GO:0005739">
    <property type="term" value="C:mitochondrion"/>
    <property type="evidence" value="ECO:0007669"/>
    <property type="project" value="TreeGrafter"/>
</dbReference>
<feature type="region of interest" description="Disordered" evidence="3">
    <location>
        <begin position="372"/>
        <end position="407"/>
    </location>
</feature>
<name>A0A0C3QWL4_9AGAM</name>